<feature type="transmembrane region" description="Helical" evidence="1">
    <location>
        <begin position="33"/>
        <end position="58"/>
    </location>
</feature>
<dbReference type="PIRSF" id="PIRSF016919">
    <property type="entry name" value="HupE_UreJ"/>
    <property type="match status" value="1"/>
</dbReference>
<dbReference type="AlphaFoldDB" id="A0A5B2TE11"/>
<dbReference type="EMBL" id="VUKA01000006">
    <property type="protein sequence ID" value="KAA2212731.1"/>
    <property type="molecule type" value="Genomic_DNA"/>
</dbReference>
<organism evidence="3 4">
    <name type="scientific">Teichococcus oryzae</name>
    <dbReference type="NCBI Taxonomy" id="1608942"/>
    <lineage>
        <taxon>Bacteria</taxon>
        <taxon>Pseudomonadati</taxon>
        <taxon>Pseudomonadota</taxon>
        <taxon>Alphaproteobacteria</taxon>
        <taxon>Acetobacterales</taxon>
        <taxon>Roseomonadaceae</taxon>
        <taxon>Roseomonas</taxon>
    </lineage>
</organism>
<protein>
    <submittedName>
        <fullName evidence="3">HupE/UreJ family protein</fullName>
    </submittedName>
</protein>
<comment type="caution">
    <text evidence="3">The sequence shown here is derived from an EMBL/GenBank/DDBJ whole genome shotgun (WGS) entry which is preliminary data.</text>
</comment>
<dbReference type="RefSeq" id="WP_149812759.1">
    <property type="nucleotide sequence ID" value="NZ_VUKA01000006.1"/>
</dbReference>
<accession>A0A5B2TE11</accession>
<dbReference type="Proteomes" id="UP000322110">
    <property type="component" value="Unassembled WGS sequence"/>
</dbReference>
<evidence type="ECO:0000313" key="3">
    <source>
        <dbReference type="EMBL" id="KAA2212731.1"/>
    </source>
</evidence>
<keyword evidence="1" id="KW-0812">Transmembrane</keyword>
<gene>
    <name evidence="3" type="ORF">F0Q34_13545</name>
</gene>
<dbReference type="Pfam" id="PF04955">
    <property type="entry name" value="HupE_UreJ"/>
    <property type="match status" value="1"/>
</dbReference>
<feature type="transmembrane region" description="Helical" evidence="1">
    <location>
        <begin position="144"/>
        <end position="163"/>
    </location>
</feature>
<keyword evidence="1" id="KW-1133">Transmembrane helix</keyword>
<keyword evidence="4" id="KW-1185">Reference proteome</keyword>
<feature type="chain" id="PRO_5023061302" evidence="2">
    <location>
        <begin position="24"/>
        <end position="189"/>
    </location>
</feature>
<feature type="signal peptide" evidence="2">
    <location>
        <begin position="1"/>
        <end position="23"/>
    </location>
</feature>
<evidence type="ECO:0000256" key="1">
    <source>
        <dbReference type="SAM" id="Phobius"/>
    </source>
</evidence>
<reference evidence="3 4" key="1">
    <citation type="journal article" date="2015" name="Int. J. Syst. Evol. Microbiol.">
        <title>Roseomonas oryzae sp. nov., isolated from paddy rhizosphere soil.</title>
        <authorList>
            <person name="Ramaprasad E.V."/>
            <person name="Sasikala Ch."/>
            <person name="Ramana Ch.V."/>
        </authorList>
    </citation>
    <scope>NUCLEOTIDE SEQUENCE [LARGE SCALE GENOMIC DNA]</scope>
    <source>
        <strain evidence="3 4">KCTC 42542</strain>
    </source>
</reference>
<feature type="transmembrane region" description="Helical" evidence="1">
    <location>
        <begin position="115"/>
        <end position="132"/>
    </location>
</feature>
<name>A0A5B2TE11_9PROT</name>
<evidence type="ECO:0000313" key="4">
    <source>
        <dbReference type="Proteomes" id="UP000322110"/>
    </source>
</evidence>
<feature type="transmembrane region" description="Helical" evidence="1">
    <location>
        <begin position="65"/>
        <end position="85"/>
    </location>
</feature>
<keyword evidence="1" id="KW-0472">Membrane</keyword>
<keyword evidence="2" id="KW-0732">Signal</keyword>
<proteinExistence type="predicted"/>
<dbReference type="OrthoDB" id="9808192at2"/>
<evidence type="ECO:0000256" key="2">
    <source>
        <dbReference type="SAM" id="SignalP"/>
    </source>
</evidence>
<sequence length="189" mass="18739">MRLRFSFLLGLLALGVTALPATAHPGHAEGSSLALGLMHPLSGADHLLAAVAIGLWASRIEGLRAWALPGGFLLGIVGGALLGMAGFVPGWMEPGIAASVLLLGAAAALLPRLSLPPMLAAVVVFGVLHGLAHGSEVPEATNPLVYGLGFLAATAAVHAAALLSARALRWLAVPGGAAIAASGLVLLLG</sequence>
<dbReference type="InterPro" id="IPR007038">
    <property type="entry name" value="HupE_UreJ"/>
</dbReference>
<feature type="transmembrane region" description="Helical" evidence="1">
    <location>
        <begin position="170"/>
        <end position="188"/>
    </location>
</feature>